<dbReference type="CDD" id="cd14789">
    <property type="entry name" value="Tiki"/>
    <property type="match status" value="1"/>
</dbReference>
<dbReference type="PANTHER" id="PTHR40590:SF1">
    <property type="entry name" value="CYTOPLASMIC PROTEIN"/>
    <property type="match status" value="1"/>
</dbReference>
<dbReference type="RefSeq" id="WP_368392523.1">
    <property type="nucleotide sequence ID" value="NZ_JBFRYC010000009.1"/>
</dbReference>
<evidence type="ECO:0000313" key="2">
    <source>
        <dbReference type="Proteomes" id="UP001557465"/>
    </source>
</evidence>
<gene>
    <name evidence="1" type="ORF">AB4874_14535</name>
</gene>
<dbReference type="PANTHER" id="PTHR40590">
    <property type="entry name" value="CYTOPLASMIC PROTEIN-RELATED"/>
    <property type="match status" value="1"/>
</dbReference>
<reference evidence="1 2" key="1">
    <citation type="journal article" date="2011" name="Int. J. Syst. Evol. Microbiol.">
        <title>Zhongshania antarctica gen. nov., sp. nov. and Zhongshania guokunii sp. nov., gammaproteobacteria respectively isolated from coastal attached (fast) ice and surface seawater of the Antarctic.</title>
        <authorList>
            <person name="Li H.J."/>
            <person name="Zhang X.Y."/>
            <person name="Chen C.X."/>
            <person name="Zhang Y.J."/>
            <person name="Gao Z.M."/>
            <person name="Yu Y."/>
            <person name="Chen X.L."/>
            <person name="Chen B."/>
            <person name="Zhang Y.Z."/>
        </authorList>
    </citation>
    <scope>NUCLEOTIDE SEQUENCE [LARGE SCALE GENOMIC DNA]</scope>
    <source>
        <strain evidence="1 2">15-R06ZXC-3</strain>
    </source>
</reference>
<name>A0ABV3TNT2_9RHOB</name>
<evidence type="ECO:0000313" key="1">
    <source>
        <dbReference type="EMBL" id="MEX1662855.1"/>
    </source>
</evidence>
<organism evidence="1 2">
    <name type="scientific">Thioclava arctica</name>
    <dbReference type="NCBI Taxonomy" id="3238301"/>
    <lineage>
        <taxon>Bacteria</taxon>
        <taxon>Pseudomonadati</taxon>
        <taxon>Pseudomonadota</taxon>
        <taxon>Alphaproteobacteria</taxon>
        <taxon>Rhodobacterales</taxon>
        <taxon>Paracoccaceae</taxon>
        <taxon>Thioclava</taxon>
    </lineage>
</organism>
<sequence length="335" mass="35830">MTLRPLRQLLAPVLMPVLWVALALPVGAQCSGSDLFDALPKAEQARLEAAAHAVPFAQGLVFSATKGDQTITLAGTYHLPDPRHDALVAQVQEALKHASALLVEAGPDEEARLQKAMMADPTLMFSKGKTLPELLSPAEWELTKTALAAHGMPAFLAAKMRPAFVAMTLSLPPCAVKDMGAGGKGLDKVLMQAAQTDKVAIRALEPWDTVFTLFNSISEADSLEMLRAAVVGAPLADDMGVTMADLYFRGEPRIIWELAREQAIAGGMAPVEVERQMKLSEDLLMVARNHNWLPGIEAAATNGPVVVAVGALHLSGDQGLLYLLQQDGYTITRLD</sequence>
<comment type="caution">
    <text evidence="1">The sequence shown here is derived from an EMBL/GenBank/DDBJ whole genome shotgun (WGS) entry which is preliminary data.</text>
</comment>
<dbReference type="EMBL" id="JBFRYC010000009">
    <property type="protein sequence ID" value="MEX1662855.1"/>
    <property type="molecule type" value="Genomic_DNA"/>
</dbReference>
<dbReference type="InterPro" id="IPR002816">
    <property type="entry name" value="TraB/PrgY/GumN_fam"/>
</dbReference>
<proteinExistence type="predicted"/>
<keyword evidence="2" id="KW-1185">Reference proteome</keyword>
<accession>A0ABV3TNT2</accession>
<protein>
    <submittedName>
        <fullName evidence="1">TraB/GumN family protein</fullName>
    </submittedName>
</protein>
<dbReference type="InterPro" id="IPR047111">
    <property type="entry name" value="YbaP-like"/>
</dbReference>
<dbReference type="Proteomes" id="UP001557465">
    <property type="component" value="Unassembled WGS sequence"/>
</dbReference>
<dbReference type="Pfam" id="PF01963">
    <property type="entry name" value="TraB_PrgY_gumN"/>
    <property type="match status" value="1"/>
</dbReference>